<reference evidence="3" key="2">
    <citation type="journal article" date="2016" name="Mol. Ecol.">
        <title>Population genomics of the filarial nematode parasite Wuchereria bancrofti from mosquitoes.</title>
        <authorList>
            <person name="Small S.T."/>
            <person name="Reimer L.J."/>
            <person name="Tisch D.J."/>
            <person name="King C.L."/>
            <person name="Christensen B.M."/>
            <person name="Siba P.M."/>
            <person name="Kazura J.W."/>
            <person name="Serre D."/>
            <person name="Zimmerman P.A."/>
        </authorList>
    </citation>
    <scope>NUCLEOTIDE SEQUENCE</scope>
    <source>
        <strain evidence="3">pt0022</strain>
    </source>
</reference>
<evidence type="ECO:0000313" key="4">
    <source>
        <dbReference type="WBParaSite" id="mrna-Wban_11114"/>
    </source>
</evidence>
<dbReference type="InterPro" id="IPR040676">
    <property type="entry name" value="DUF5641"/>
</dbReference>
<reference evidence="3" key="1">
    <citation type="submission" date="2015-03" db="EMBL/GenBank/DDBJ databases">
        <title>Wuchereria bancrofti Genome Sequencing Papua New Guinea Strain.</title>
        <authorList>
            <person name="Small S.T."/>
            <person name="Serre D."/>
            <person name="Zimmerman P.A."/>
        </authorList>
    </citation>
    <scope>NUCLEOTIDE SEQUENCE [LARGE SCALE GENOMIC DNA]</scope>
    <source>
        <strain evidence="3">pt0022</strain>
    </source>
</reference>
<name>A0AAF5Q640_WUCBA</name>
<feature type="region of interest" description="Disordered" evidence="1">
    <location>
        <begin position="108"/>
        <end position="143"/>
    </location>
</feature>
<reference evidence="4" key="3">
    <citation type="submission" date="2024-02" db="UniProtKB">
        <authorList>
            <consortium name="WormBaseParasite"/>
        </authorList>
    </citation>
    <scope>IDENTIFICATION</scope>
    <source>
        <strain evidence="4">pt0022</strain>
    </source>
</reference>
<evidence type="ECO:0000313" key="3">
    <source>
        <dbReference type="Proteomes" id="UP000093561"/>
    </source>
</evidence>
<dbReference type="Proteomes" id="UP000093561">
    <property type="component" value="Unassembled WGS sequence"/>
</dbReference>
<feature type="compositionally biased region" description="Polar residues" evidence="1">
    <location>
        <begin position="127"/>
        <end position="143"/>
    </location>
</feature>
<sequence>MEKYNSEGALERRSLRTDNRPNERNIKKGGMLNQFERTYTKEIVILNETNAPRGTWKLAKIKKLNKEQDNKIRSALIELSRGRLMNRPINILYPLEIQQKEDMKDQSIISKDAINETDKREEPIVQRTRSATRQNKLQQKNEE</sequence>
<evidence type="ECO:0000256" key="1">
    <source>
        <dbReference type="SAM" id="MobiDB-lite"/>
    </source>
</evidence>
<dbReference type="Pfam" id="PF18701">
    <property type="entry name" value="DUF5641"/>
    <property type="match status" value="1"/>
</dbReference>
<accession>A0AAF5Q640</accession>
<feature type="compositionally biased region" description="Basic and acidic residues" evidence="1">
    <location>
        <begin position="1"/>
        <end position="26"/>
    </location>
</feature>
<organism evidence="3 4">
    <name type="scientific">Wuchereria bancrofti</name>
    <dbReference type="NCBI Taxonomy" id="6293"/>
    <lineage>
        <taxon>Eukaryota</taxon>
        <taxon>Metazoa</taxon>
        <taxon>Ecdysozoa</taxon>
        <taxon>Nematoda</taxon>
        <taxon>Chromadorea</taxon>
        <taxon>Rhabditida</taxon>
        <taxon>Spirurina</taxon>
        <taxon>Spiruromorpha</taxon>
        <taxon>Filarioidea</taxon>
        <taxon>Onchocercidae</taxon>
        <taxon>Wuchereria</taxon>
    </lineage>
</organism>
<feature type="domain" description="DUF5641" evidence="2">
    <location>
        <begin position="40"/>
        <end position="94"/>
    </location>
</feature>
<protein>
    <recommendedName>
        <fullName evidence="2">DUF5641 domain-containing protein</fullName>
    </recommendedName>
</protein>
<proteinExistence type="predicted"/>
<dbReference type="WBParaSite" id="mrna-Wban_11114">
    <property type="protein sequence ID" value="mrna-Wban_11114"/>
    <property type="gene ID" value="Wban_11114"/>
</dbReference>
<feature type="compositionally biased region" description="Basic and acidic residues" evidence="1">
    <location>
        <begin position="113"/>
        <end position="124"/>
    </location>
</feature>
<feature type="region of interest" description="Disordered" evidence="1">
    <location>
        <begin position="1"/>
        <end position="27"/>
    </location>
</feature>
<evidence type="ECO:0000259" key="2">
    <source>
        <dbReference type="Pfam" id="PF18701"/>
    </source>
</evidence>
<dbReference type="AlphaFoldDB" id="A0AAF5Q640"/>